<gene>
    <name evidence="2" type="ORF">M413DRAFT_446385</name>
</gene>
<feature type="region of interest" description="Disordered" evidence="1">
    <location>
        <begin position="29"/>
        <end position="59"/>
    </location>
</feature>
<feature type="compositionally biased region" description="Acidic residues" evidence="1">
    <location>
        <begin position="370"/>
        <end position="379"/>
    </location>
</feature>
<proteinExistence type="predicted"/>
<reference evidence="2 3" key="1">
    <citation type="submission" date="2014-04" db="EMBL/GenBank/DDBJ databases">
        <authorList>
            <consortium name="DOE Joint Genome Institute"/>
            <person name="Kuo A."/>
            <person name="Gay G."/>
            <person name="Dore J."/>
            <person name="Kohler A."/>
            <person name="Nagy L.G."/>
            <person name="Floudas D."/>
            <person name="Copeland A."/>
            <person name="Barry K.W."/>
            <person name="Cichocki N."/>
            <person name="Veneault-Fourrey C."/>
            <person name="LaButti K."/>
            <person name="Lindquist E.A."/>
            <person name="Lipzen A."/>
            <person name="Lundell T."/>
            <person name="Morin E."/>
            <person name="Murat C."/>
            <person name="Sun H."/>
            <person name="Tunlid A."/>
            <person name="Henrissat B."/>
            <person name="Grigoriev I.V."/>
            <person name="Hibbett D.S."/>
            <person name="Martin F."/>
            <person name="Nordberg H.P."/>
            <person name="Cantor M.N."/>
            <person name="Hua S.X."/>
        </authorList>
    </citation>
    <scope>NUCLEOTIDE SEQUENCE [LARGE SCALE GENOMIC DNA]</scope>
    <source>
        <strain evidence="3">h7</strain>
    </source>
</reference>
<name>A0A0C2XRH8_HEBCY</name>
<protein>
    <submittedName>
        <fullName evidence="2">Uncharacterized protein</fullName>
    </submittedName>
</protein>
<evidence type="ECO:0000313" key="2">
    <source>
        <dbReference type="EMBL" id="KIM40218.1"/>
    </source>
</evidence>
<dbReference type="OrthoDB" id="2944913at2759"/>
<dbReference type="Proteomes" id="UP000053424">
    <property type="component" value="Unassembled WGS sequence"/>
</dbReference>
<evidence type="ECO:0000256" key="1">
    <source>
        <dbReference type="SAM" id="MobiDB-lite"/>
    </source>
</evidence>
<feature type="compositionally biased region" description="Polar residues" evidence="1">
    <location>
        <begin position="319"/>
        <end position="339"/>
    </location>
</feature>
<keyword evidence="3" id="KW-1185">Reference proteome</keyword>
<feature type="compositionally biased region" description="Basic residues" evidence="1">
    <location>
        <begin position="420"/>
        <end position="432"/>
    </location>
</feature>
<feature type="region of interest" description="Disordered" evidence="1">
    <location>
        <begin position="309"/>
        <end position="432"/>
    </location>
</feature>
<dbReference type="AlphaFoldDB" id="A0A0C2XRH8"/>
<dbReference type="STRING" id="686832.A0A0C2XRH8"/>
<sequence length="432" mass="47925">MNLISPVFDHMHTDDPQYSRWSYNTSYARSEPLPPQRPHSQIVPPSLLTPSPPPPSKPRLPMQISTGVWLEDQGFLYSSEYPPVQKYLEETRGQRTFLRPPSEVILALAALDVAEHPEDPAHWIIWNLASFNDIQERVDKVFLEQPKRIKTRVPWLGKSYRPTLVARQLKYECVHIQHRWYATGVGEKGSAAADTRRATRSSGTNDEVDITAAQHFDLFPNKPHLLKEHTSKPVPPPAKRTKRSATKRKPPFKRGPKPTVEEDAPFEKRMSTRVRRKISASDRSPRILSSAGVNLPSISIDDPAEVSSSISLADSSSSTPTHTRNRSSSSQASNETLVQSARSPSVAASVASATTAVGSSSPKKRKALELEEEDGEELPEPAPPKRMATRGRPPKVPPIDSEKGSTSSRTSTPTVDSKAKLSRPRTKKTRAS</sequence>
<feature type="compositionally biased region" description="Low complexity" evidence="1">
    <location>
        <begin position="340"/>
        <end position="361"/>
    </location>
</feature>
<reference evidence="3" key="2">
    <citation type="submission" date="2015-01" db="EMBL/GenBank/DDBJ databases">
        <title>Evolutionary Origins and Diversification of the Mycorrhizal Mutualists.</title>
        <authorList>
            <consortium name="DOE Joint Genome Institute"/>
            <consortium name="Mycorrhizal Genomics Consortium"/>
            <person name="Kohler A."/>
            <person name="Kuo A."/>
            <person name="Nagy L.G."/>
            <person name="Floudas D."/>
            <person name="Copeland A."/>
            <person name="Barry K.W."/>
            <person name="Cichocki N."/>
            <person name="Veneault-Fourrey C."/>
            <person name="LaButti K."/>
            <person name="Lindquist E.A."/>
            <person name="Lipzen A."/>
            <person name="Lundell T."/>
            <person name="Morin E."/>
            <person name="Murat C."/>
            <person name="Riley R."/>
            <person name="Ohm R."/>
            <person name="Sun H."/>
            <person name="Tunlid A."/>
            <person name="Henrissat B."/>
            <person name="Grigoriev I.V."/>
            <person name="Hibbett D.S."/>
            <person name="Martin F."/>
        </authorList>
    </citation>
    <scope>NUCLEOTIDE SEQUENCE [LARGE SCALE GENOMIC DNA]</scope>
    <source>
        <strain evidence="3">h7</strain>
    </source>
</reference>
<evidence type="ECO:0000313" key="3">
    <source>
        <dbReference type="Proteomes" id="UP000053424"/>
    </source>
</evidence>
<dbReference type="HOGENOM" id="CLU_023863_0_0_1"/>
<feature type="region of interest" description="Disordered" evidence="1">
    <location>
        <begin position="225"/>
        <end position="284"/>
    </location>
</feature>
<feature type="compositionally biased region" description="Low complexity" evidence="1">
    <location>
        <begin position="309"/>
        <end position="318"/>
    </location>
</feature>
<dbReference type="EMBL" id="KN831783">
    <property type="protein sequence ID" value="KIM40218.1"/>
    <property type="molecule type" value="Genomic_DNA"/>
</dbReference>
<accession>A0A0C2XRH8</accession>
<feature type="compositionally biased region" description="Polar residues" evidence="1">
    <location>
        <begin position="404"/>
        <end position="415"/>
    </location>
</feature>
<organism evidence="2 3">
    <name type="scientific">Hebeloma cylindrosporum</name>
    <dbReference type="NCBI Taxonomy" id="76867"/>
    <lineage>
        <taxon>Eukaryota</taxon>
        <taxon>Fungi</taxon>
        <taxon>Dikarya</taxon>
        <taxon>Basidiomycota</taxon>
        <taxon>Agaricomycotina</taxon>
        <taxon>Agaricomycetes</taxon>
        <taxon>Agaricomycetidae</taxon>
        <taxon>Agaricales</taxon>
        <taxon>Agaricineae</taxon>
        <taxon>Hymenogastraceae</taxon>
        <taxon>Hebeloma</taxon>
    </lineage>
</organism>
<feature type="compositionally biased region" description="Basic residues" evidence="1">
    <location>
        <begin position="239"/>
        <end position="256"/>
    </location>
</feature>